<proteinExistence type="predicted"/>
<keyword evidence="1" id="KW-1133">Transmembrane helix</keyword>
<comment type="caution">
    <text evidence="2">The sequence shown here is derived from an EMBL/GenBank/DDBJ whole genome shotgun (WGS) entry which is preliminary data.</text>
</comment>
<protein>
    <submittedName>
        <fullName evidence="2">Uncharacterized protein</fullName>
    </submittedName>
</protein>
<evidence type="ECO:0000313" key="3">
    <source>
        <dbReference type="Proteomes" id="UP001385892"/>
    </source>
</evidence>
<dbReference type="EMBL" id="JBBKZT010000002">
    <property type="protein sequence ID" value="MEJ8846008.1"/>
    <property type="molecule type" value="Genomic_DNA"/>
</dbReference>
<keyword evidence="1" id="KW-0472">Membrane</keyword>
<organism evidence="2 3">
    <name type="scientific">Variovorax rhizosphaerae</name>
    <dbReference type="NCBI Taxonomy" id="1836200"/>
    <lineage>
        <taxon>Bacteria</taxon>
        <taxon>Pseudomonadati</taxon>
        <taxon>Pseudomonadota</taxon>
        <taxon>Betaproteobacteria</taxon>
        <taxon>Burkholderiales</taxon>
        <taxon>Comamonadaceae</taxon>
        <taxon>Variovorax</taxon>
    </lineage>
</organism>
<accession>A0ABU8WGW4</accession>
<name>A0ABU8WGW4_9BURK</name>
<gene>
    <name evidence="2" type="ORF">WKW82_05095</name>
</gene>
<dbReference type="RefSeq" id="WP_340341162.1">
    <property type="nucleotide sequence ID" value="NZ_JBBKZT010000002.1"/>
</dbReference>
<evidence type="ECO:0000313" key="2">
    <source>
        <dbReference type="EMBL" id="MEJ8846008.1"/>
    </source>
</evidence>
<sequence length="124" mass="13563">MNTNSVFAELSFWFMAIASVAVPIVIYAALLAKRAVSRTTVLVLGITLVAIAGLDIYFLRHMAALAATTASLADDALFLSELSFALYLFPLMFGGIGVNLISHVLISHLIAAERRFEKEHHENR</sequence>
<keyword evidence="3" id="KW-1185">Reference proteome</keyword>
<dbReference type="Proteomes" id="UP001385892">
    <property type="component" value="Unassembled WGS sequence"/>
</dbReference>
<evidence type="ECO:0000256" key="1">
    <source>
        <dbReference type="SAM" id="Phobius"/>
    </source>
</evidence>
<keyword evidence="1" id="KW-0812">Transmembrane</keyword>
<feature type="transmembrane region" description="Helical" evidence="1">
    <location>
        <begin position="39"/>
        <end position="59"/>
    </location>
</feature>
<reference evidence="2 3" key="1">
    <citation type="submission" date="2024-03" db="EMBL/GenBank/DDBJ databases">
        <title>Novel species of the genus Variovorax.</title>
        <authorList>
            <person name="Liu Q."/>
            <person name="Xin Y.-H."/>
        </authorList>
    </citation>
    <scope>NUCLEOTIDE SEQUENCE [LARGE SCALE GENOMIC DNA]</scope>
    <source>
        <strain evidence="2 3">KACC 18900</strain>
    </source>
</reference>
<feature type="transmembrane region" description="Helical" evidence="1">
    <location>
        <begin position="12"/>
        <end position="32"/>
    </location>
</feature>
<feature type="transmembrane region" description="Helical" evidence="1">
    <location>
        <begin position="84"/>
        <end position="106"/>
    </location>
</feature>